<protein>
    <recommendedName>
        <fullName evidence="4">Counting factor 60</fullName>
    </recommendedName>
</protein>
<dbReference type="EMBL" id="LFJN01000021">
    <property type="protein sequence ID" value="KPI37932.1"/>
    <property type="molecule type" value="Genomic_DNA"/>
</dbReference>
<dbReference type="Pfam" id="PF00328">
    <property type="entry name" value="His_Phos_2"/>
    <property type="match status" value="1"/>
</dbReference>
<gene>
    <name evidence="2" type="ORF">AB675_3082</name>
</gene>
<dbReference type="SUPFAM" id="SSF53254">
    <property type="entry name" value="Phosphoglycerate mutase-like"/>
    <property type="match status" value="1"/>
</dbReference>
<dbReference type="Gene3D" id="3.40.50.1240">
    <property type="entry name" value="Phosphoglycerate mutase-like"/>
    <property type="match status" value="1"/>
</dbReference>
<organism evidence="2 3">
    <name type="scientific">Cyphellophora attinorum</name>
    <dbReference type="NCBI Taxonomy" id="1664694"/>
    <lineage>
        <taxon>Eukaryota</taxon>
        <taxon>Fungi</taxon>
        <taxon>Dikarya</taxon>
        <taxon>Ascomycota</taxon>
        <taxon>Pezizomycotina</taxon>
        <taxon>Eurotiomycetes</taxon>
        <taxon>Chaetothyriomycetidae</taxon>
        <taxon>Chaetothyriales</taxon>
        <taxon>Cyphellophoraceae</taxon>
        <taxon>Cyphellophora</taxon>
    </lineage>
</organism>
<dbReference type="GO" id="GO:0016791">
    <property type="term" value="F:phosphatase activity"/>
    <property type="evidence" value="ECO:0007669"/>
    <property type="project" value="TreeGrafter"/>
</dbReference>
<sequence length="464" mass="51371">MASNSAQIDLSWHPPNATSVNNLTAVLNDSGVYGLLINPVTPSEVPYSTYNYCNMPHVRRQEYQPAPPEYKLEYVEVIQRHHKRTPYASNTFPKENYAWTCDDEALLFYGVPYPDGTAAQVAWGVYTTELNPFAPAEFNGTCQFPQLTAGGLNDSRVHGTDLSAVYHDKLNFLPEVYDSAKVQFRVTNNVITSQVAGQVVLGMFPDTANTTVQVKIQPDSIDSLEPTYSCPRSDALREMYGVGSNFTNWTDHLTAPATQALFARLETVSNVNSSSEADDWYSWFDHYFDNLSSRLCHEKPLPCTADGNETCVSQEDADAVFRRGMYEYSFIYRDSPSSLASSVASYGVWLAELAGTLRGASGGSGDGVIYRHNVAHDGSISRLLSILQVEEMVWPGMGSEIVFELYTRNQCWFVRVLWKGEVFRSSNPSLGAMDMLPLEVFLGYVDGLVGVGAGMVPGLCKEDD</sequence>
<dbReference type="OrthoDB" id="10262962at2759"/>
<dbReference type="RefSeq" id="XP_017997895.1">
    <property type="nucleotide sequence ID" value="XM_018143106.1"/>
</dbReference>
<evidence type="ECO:0000256" key="1">
    <source>
        <dbReference type="ARBA" id="ARBA00005375"/>
    </source>
</evidence>
<name>A0A0N1HQS0_9EURO</name>
<dbReference type="VEuPathDB" id="FungiDB:AB675_3082"/>
<dbReference type="InterPro" id="IPR029033">
    <property type="entry name" value="His_PPase_superfam"/>
</dbReference>
<accession>A0A0N1HQS0</accession>
<evidence type="ECO:0008006" key="4">
    <source>
        <dbReference type="Google" id="ProtNLM"/>
    </source>
</evidence>
<evidence type="ECO:0000313" key="2">
    <source>
        <dbReference type="EMBL" id="KPI37932.1"/>
    </source>
</evidence>
<dbReference type="AlphaFoldDB" id="A0A0N1HQS0"/>
<dbReference type="PANTHER" id="PTHR11567">
    <property type="entry name" value="ACID PHOSPHATASE-RELATED"/>
    <property type="match status" value="1"/>
</dbReference>
<comment type="caution">
    <text evidence="2">The sequence shown here is derived from an EMBL/GenBank/DDBJ whole genome shotgun (WGS) entry which is preliminary data.</text>
</comment>
<evidence type="ECO:0000313" key="3">
    <source>
        <dbReference type="Proteomes" id="UP000038010"/>
    </source>
</evidence>
<reference evidence="2 3" key="1">
    <citation type="submission" date="2015-06" db="EMBL/GenBank/DDBJ databases">
        <title>Draft genome of the ant-associated black yeast Phialophora attae CBS 131958.</title>
        <authorList>
            <person name="Moreno L.F."/>
            <person name="Stielow B.J."/>
            <person name="de Hoog S."/>
            <person name="Vicente V.A."/>
            <person name="Weiss V.A."/>
            <person name="de Vries M."/>
            <person name="Cruz L.M."/>
            <person name="Souza E.M."/>
        </authorList>
    </citation>
    <scope>NUCLEOTIDE SEQUENCE [LARGE SCALE GENOMIC DNA]</scope>
    <source>
        <strain evidence="2 3">CBS 131958</strain>
    </source>
</reference>
<dbReference type="InterPro" id="IPR000560">
    <property type="entry name" value="His_Pase_clade-2"/>
</dbReference>
<dbReference type="GeneID" id="28734986"/>
<dbReference type="InterPro" id="IPR050645">
    <property type="entry name" value="Histidine_acid_phosphatase"/>
</dbReference>
<dbReference type="PANTHER" id="PTHR11567:SF195">
    <property type="entry name" value="ACID PHOSPHATASE, PUTATIVE (AFU_ORTHOLOGUE AFUA_3G14570)-RELATED"/>
    <property type="match status" value="1"/>
</dbReference>
<proteinExistence type="inferred from homology"/>
<keyword evidence="3" id="KW-1185">Reference proteome</keyword>
<dbReference type="Proteomes" id="UP000038010">
    <property type="component" value="Unassembled WGS sequence"/>
</dbReference>
<comment type="similarity">
    <text evidence="1">Belongs to the histidine acid phosphatase family.</text>
</comment>